<feature type="domain" description="Fructose-1-6-bisphosphatase class 1 C-terminal" evidence="12">
    <location>
        <begin position="195"/>
        <end position="325"/>
    </location>
</feature>
<comment type="subunit">
    <text evidence="9">Homotetramer.</text>
</comment>
<evidence type="ECO:0000256" key="2">
    <source>
        <dbReference type="ARBA" id="ARBA00010941"/>
    </source>
</evidence>
<keyword evidence="3 9" id="KW-0963">Cytoplasm</keyword>
<dbReference type="InterPro" id="IPR028343">
    <property type="entry name" value="FBPtase"/>
</dbReference>
<protein>
    <recommendedName>
        <fullName evidence="9">Fructose-1,6-bisphosphatase class 1</fullName>
        <shortName evidence="9">FBPase class 1</shortName>
        <ecNumber evidence="9">3.1.3.11</ecNumber>
    </recommendedName>
    <alternativeName>
        <fullName evidence="9">D-fructose-1,6-bisphosphate 1-phosphohydrolase class 1</fullName>
    </alternativeName>
</protein>
<dbReference type="PRINTS" id="PR00115">
    <property type="entry name" value="F16BPHPHTASE"/>
</dbReference>
<comment type="cofactor">
    <cofactor evidence="9">
        <name>Mg(2+)</name>
        <dbReference type="ChEBI" id="CHEBI:18420"/>
    </cofactor>
    <text evidence="9">Binds 2 magnesium ions per subunit.</text>
</comment>
<keyword evidence="4 9" id="KW-0479">Metal-binding</keyword>
<organism evidence="13 14">
    <name type="scientific">Mucilaginibacter conchicola</name>
    <dbReference type="NCBI Taxonomy" id="2303333"/>
    <lineage>
        <taxon>Bacteria</taxon>
        <taxon>Pseudomonadati</taxon>
        <taxon>Bacteroidota</taxon>
        <taxon>Sphingobacteriia</taxon>
        <taxon>Sphingobacteriales</taxon>
        <taxon>Sphingobacteriaceae</taxon>
        <taxon>Mucilaginibacter</taxon>
    </lineage>
</organism>
<dbReference type="PANTHER" id="PTHR11556">
    <property type="entry name" value="FRUCTOSE-1,6-BISPHOSPHATASE-RELATED"/>
    <property type="match status" value="1"/>
</dbReference>
<evidence type="ECO:0000256" key="5">
    <source>
        <dbReference type="ARBA" id="ARBA00022801"/>
    </source>
</evidence>
<dbReference type="InterPro" id="IPR044015">
    <property type="entry name" value="FBPase_C_dom"/>
</dbReference>
<dbReference type="GO" id="GO:0006000">
    <property type="term" value="P:fructose metabolic process"/>
    <property type="evidence" value="ECO:0007669"/>
    <property type="project" value="TreeGrafter"/>
</dbReference>
<dbReference type="AlphaFoldDB" id="A0A372NRZ8"/>
<sequence>MSERITYQQFLYKHLRDQPGLTTLLESISNAAAGIAEELSRISFTGPADPGTVNLHGESRHHMDQYAETLFLTALSESRACFAVLSEEQTEMIQLTSALSQEAAYIIALDPLDGSSNIDVNIPVGSIFSIYDRFKTASPSHPAAVLQDMDGHIASGYVLYSTTTMIVLALPGLVTGFTLDSANGGFVLSHANIRIPDTGNIYSVNDGNYHDFDRGTQNYIRFCRQQKEFYERPFTARYVGSMVADIHRTLLKGGIFLYPATMALKEGKLRLAYECRPMAYIVEQAGGRASTGSKEILDLPLRSPHQRVPVVIGSEEMVNTAKRLLNACLPVNCEAHV</sequence>
<dbReference type="OrthoDB" id="9806756at2"/>
<evidence type="ECO:0000259" key="11">
    <source>
        <dbReference type="Pfam" id="PF00316"/>
    </source>
</evidence>
<accession>A0A372NRZ8</accession>
<dbReference type="Proteomes" id="UP000264217">
    <property type="component" value="Unassembled WGS sequence"/>
</dbReference>
<feature type="binding site" evidence="9">
    <location>
        <position position="110"/>
    </location>
    <ligand>
        <name>Mg(2+)</name>
        <dbReference type="ChEBI" id="CHEBI:18420"/>
        <label>2</label>
    </ligand>
</feature>
<evidence type="ECO:0000313" key="14">
    <source>
        <dbReference type="Proteomes" id="UP000264217"/>
    </source>
</evidence>
<comment type="caution">
    <text evidence="9">Lacks conserved residue(s) required for the propagation of feature annotation.</text>
</comment>
<gene>
    <name evidence="9" type="primary">fbp</name>
    <name evidence="13" type="ORF">D0C36_19480</name>
</gene>
<feature type="binding site" evidence="9">
    <location>
        <position position="205"/>
    </location>
    <ligand>
        <name>substrate</name>
    </ligand>
</feature>
<dbReference type="PIRSF" id="PIRSF000904">
    <property type="entry name" value="FBPtase_SBPase"/>
    <property type="match status" value="1"/>
</dbReference>
<dbReference type="SUPFAM" id="SSF56655">
    <property type="entry name" value="Carbohydrate phosphatase"/>
    <property type="match status" value="1"/>
</dbReference>
<dbReference type="GO" id="GO:0005986">
    <property type="term" value="P:sucrose biosynthetic process"/>
    <property type="evidence" value="ECO:0007669"/>
    <property type="project" value="TreeGrafter"/>
</dbReference>
<dbReference type="GO" id="GO:0005829">
    <property type="term" value="C:cytosol"/>
    <property type="evidence" value="ECO:0007669"/>
    <property type="project" value="TreeGrafter"/>
</dbReference>
<evidence type="ECO:0000256" key="4">
    <source>
        <dbReference type="ARBA" id="ARBA00022723"/>
    </source>
</evidence>
<dbReference type="GO" id="GO:0030388">
    <property type="term" value="P:fructose 1,6-bisphosphate metabolic process"/>
    <property type="evidence" value="ECO:0007669"/>
    <property type="project" value="TreeGrafter"/>
</dbReference>
<dbReference type="HAMAP" id="MF_01855">
    <property type="entry name" value="FBPase_class1"/>
    <property type="match status" value="1"/>
</dbReference>
<feature type="binding site" evidence="9">
    <location>
        <begin position="113"/>
        <end position="116"/>
    </location>
    <ligand>
        <name>substrate</name>
    </ligand>
</feature>
<dbReference type="EMBL" id="QWDC01000003">
    <property type="protein sequence ID" value="RFZ91125.1"/>
    <property type="molecule type" value="Genomic_DNA"/>
</dbReference>
<comment type="pathway">
    <text evidence="8">Carbohydrate biosynthesis.</text>
</comment>
<feature type="domain" description="Fructose-1-6-bisphosphatase class I N-terminal" evidence="11">
    <location>
        <begin position="7"/>
        <end position="190"/>
    </location>
</feature>
<dbReference type="CDD" id="cd00354">
    <property type="entry name" value="FBPase"/>
    <property type="match status" value="1"/>
</dbReference>
<feature type="binding site" evidence="9">
    <location>
        <position position="274"/>
    </location>
    <ligand>
        <name>Mg(2+)</name>
        <dbReference type="ChEBI" id="CHEBI:18420"/>
        <label>2</label>
    </ligand>
</feature>
<dbReference type="InterPro" id="IPR033391">
    <property type="entry name" value="FBPase_N"/>
</dbReference>
<dbReference type="GO" id="GO:0042132">
    <property type="term" value="F:fructose 1,6-bisphosphate 1-phosphatase activity"/>
    <property type="evidence" value="ECO:0007669"/>
    <property type="project" value="UniProtKB-UniRule"/>
</dbReference>
<comment type="caution">
    <text evidence="13">The sequence shown here is derived from an EMBL/GenBank/DDBJ whole genome shotgun (WGS) entry which is preliminary data.</text>
</comment>
<dbReference type="GO" id="GO:0006002">
    <property type="term" value="P:fructose 6-phosphate metabolic process"/>
    <property type="evidence" value="ECO:0007669"/>
    <property type="project" value="TreeGrafter"/>
</dbReference>
<dbReference type="GO" id="GO:0006094">
    <property type="term" value="P:gluconeogenesis"/>
    <property type="evidence" value="ECO:0007669"/>
    <property type="project" value="UniProtKB-UniRule"/>
</dbReference>
<keyword evidence="14" id="KW-1185">Reference proteome</keyword>
<keyword evidence="6 9" id="KW-0460">Magnesium</keyword>
<reference evidence="13 14" key="1">
    <citation type="submission" date="2018-08" db="EMBL/GenBank/DDBJ databases">
        <title>Mucilaginibacter sp. MYSH2.</title>
        <authorList>
            <person name="Seo T."/>
        </authorList>
    </citation>
    <scope>NUCLEOTIDE SEQUENCE [LARGE SCALE GENOMIC DNA]</scope>
    <source>
        <strain evidence="13 14">MYSH2</strain>
    </source>
</reference>
<dbReference type="PANTHER" id="PTHR11556:SF35">
    <property type="entry name" value="SEDOHEPTULOSE-1,7-BISPHOSPHATASE, CHLOROPLASTIC"/>
    <property type="match status" value="1"/>
</dbReference>
<dbReference type="GO" id="GO:0000287">
    <property type="term" value="F:magnesium ion binding"/>
    <property type="evidence" value="ECO:0007669"/>
    <property type="project" value="UniProtKB-UniRule"/>
</dbReference>
<dbReference type="Gene3D" id="3.40.190.80">
    <property type="match status" value="1"/>
</dbReference>
<dbReference type="FunFam" id="3.40.190.80:FF:000001">
    <property type="entry name" value="Fructose-1,6-bisphosphatase class 1"/>
    <property type="match status" value="1"/>
</dbReference>
<feature type="binding site" evidence="9">
    <location>
        <position position="87"/>
    </location>
    <ligand>
        <name>Mg(2+)</name>
        <dbReference type="ChEBI" id="CHEBI:18420"/>
        <label>1</label>
    </ligand>
</feature>
<dbReference type="PIRSF" id="PIRSF500210">
    <property type="entry name" value="FBPtase"/>
    <property type="match status" value="1"/>
</dbReference>
<evidence type="ECO:0000313" key="13">
    <source>
        <dbReference type="EMBL" id="RFZ91125.1"/>
    </source>
</evidence>
<feature type="binding site" evidence="9">
    <location>
        <position position="238"/>
    </location>
    <ligand>
        <name>substrate</name>
    </ligand>
</feature>
<comment type="subcellular location">
    <subcellularLocation>
        <location evidence="9">Cytoplasm</location>
    </subcellularLocation>
</comment>
<comment type="similarity">
    <text evidence="2 9 10">Belongs to the FBPase class 1 family.</text>
</comment>
<evidence type="ECO:0000256" key="9">
    <source>
        <dbReference type="HAMAP-Rule" id="MF_01855"/>
    </source>
</evidence>
<evidence type="ECO:0000256" key="6">
    <source>
        <dbReference type="ARBA" id="ARBA00022842"/>
    </source>
</evidence>
<dbReference type="EC" id="3.1.3.11" evidence="9"/>
<evidence type="ECO:0000256" key="8">
    <source>
        <dbReference type="ARBA" id="ARBA00024331"/>
    </source>
</evidence>
<dbReference type="Gene3D" id="3.30.540.10">
    <property type="entry name" value="Fructose-1,6-Bisphosphatase, subunit A, domain 1"/>
    <property type="match status" value="1"/>
</dbReference>
<feature type="binding site" evidence="9">
    <location>
        <position position="110"/>
    </location>
    <ligand>
        <name>Mg(2+)</name>
        <dbReference type="ChEBI" id="CHEBI:18420"/>
        <label>1</label>
    </ligand>
</feature>
<name>A0A372NRZ8_9SPHI</name>
<dbReference type="RefSeq" id="WP_117393328.1">
    <property type="nucleotide sequence ID" value="NZ_QWDC01000003.1"/>
</dbReference>
<evidence type="ECO:0000256" key="1">
    <source>
        <dbReference type="ARBA" id="ARBA00001273"/>
    </source>
</evidence>
<keyword evidence="7 9" id="KW-0119">Carbohydrate metabolism</keyword>
<evidence type="ECO:0000256" key="10">
    <source>
        <dbReference type="RuleBase" id="RU000508"/>
    </source>
</evidence>
<keyword evidence="5 9" id="KW-0378">Hydrolase</keyword>
<feature type="binding site" evidence="9">
    <location>
        <position position="112"/>
    </location>
    <ligand>
        <name>Mg(2+)</name>
        <dbReference type="ChEBI" id="CHEBI:18420"/>
        <label>1</label>
    </ligand>
</feature>
<dbReference type="InterPro" id="IPR000146">
    <property type="entry name" value="FBPase_class-1"/>
</dbReference>
<evidence type="ECO:0000259" key="12">
    <source>
        <dbReference type="Pfam" id="PF18913"/>
    </source>
</evidence>
<evidence type="ECO:0000256" key="7">
    <source>
        <dbReference type="ARBA" id="ARBA00023277"/>
    </source>
</evidence>
<feature type="binding site" evidence="9">
    <location>
        <position position="113"/>
    </location>
    <ligand>
        <name>Mg(2+)</name>
        <dbReference type="ChEBI" id="CHEBI:18420"/>
        <label>2</label>
    </ligand>
</feature>
<proteinExistence type="inferred from homology"/>
<feature type="binding site" evidence="9">
    <location>
        <position position="268"/>
    </location>
    <ligand>
        <name>substrate</name>
    </ligand>
</feature>
<comment type="catalytic activity">
    <reaction evidence="1 9">
        <text>beta-D-fructose 1,6-bisphosphate + H2O = beta-D-fructose 6-phosphate + phosphate</text>
        <dbReference type="Rhea" id="RHEA:11064"/>
        <dbReference type="ChEBI" id="CHEBI:15377"/>
        <dbReference type="ChEBI" id="CHEBI:32966"/>
        <dbReference type="ChEBI" id="CHEBI:43474"/>
        <dbReference type="ChEBI" id="CHEBI:57634"/>
        <dbReference type="EC" id="3.1.3.11"/>
    </reaction>
</comment>
<dbReference type="Pfam" id="PF18913">
    <property type="entry name" value="FBPase_C"/>
    <property type="match status" value="1"/>
</dbReference>
<evidence type="ECO:0000256" key="3">
    <source>
        <dbReference type="ARBA" id="ARBA00022490"/>
    </source>
</evidence>
<dbReference type="Pfam" id="PF00316">
    <property type="entry name" value="FBPase"/>
    <property type="match status" value="1"/>
</dbReference>